<dbReference type="EMBL" id="WISB01000149">
    <property type="protein sequence ID" value="MQW72368.1"/>
    <property type="molecule type" value="Genomic_DNA"/>
</dbReference>
<gene>
    <name evidence="1" type="ORF">GHJ91_25405</name>
</gene>
<comment type="caution">
    <text evidence="1">The sequence shown here is derived from an EMBL/GenBank/DDBJ whole genome shotgun (WGS) entry which is preliminary data.</text>
</comment>
<name>A0A6G1WRK8_9HYPH</name>
<accession>A0A6G1WRK8</accession>
<sequence length="103" mass="11451">MSEFQNKAIRLMASYDGDASIGNLALRQRNLLLSALELYRVLGGSFEQLEAAIMQDQASALWRVDLVVGDLMMELAAICHIHDMDIMQAGHNALDKLTCEDQI</sequence>
<organism evidence="1">
    <name type="scientific">Sinorhizobium medicae</name>
    <dbReference type="NCBI Taxonomy" id="110321"/>
    <lineage>
        <taxon>Bacteria</taxon>
        <taxon>Pseudomonadati</taxon>
        <taxon>Pseudomonadota</taxon>
        <taxon>Alphaproteobacteria</taxon>
        <taxon>Hyphomicrobiales</taxon>
        <taxon>Rhizobiaceae</taxon>
        <taxon>Sinorhizobium/Ensifer group</taxon>
        <taxon>Sinorhizobium</taxon>
    </lineage>
</organism>
<evidence type="ECO:0000313" key="1">
    <source>
        <dbReference type="EMBL" id="MQW72368.1"/>
    </source>
</evidence>
<proteinExistence type="predicted"/>
<reference evidence="1" key="1">
    <citation type="journal article" date="2013" name="Genome Biol.">
        <title>Comparative genomics of the core and accessory genomes of 48 Sinorhizobium strains comprising five genospecies.</title>
        <authorList>
            <person name="Sugawara M."/>
            <person name="Epstein B."/>
            <person name="Badgley B.D."/>
            <person name="Unno T."/>
            <person name="Xu L."/>
            <person name="Reese J."/>
            <person name="Gyaneshwar P."/>
            <person name="Denny R."/>
            <person name="Mudge J."/>
            <person name="Bharti A.K."/>
            <person name="Farmer A.D."/>
            <person name="May G.D."/>
            <person name="Woodward J.E."/>
            <person name="Medigue C."/>
            <person name="Vallenet D."/>
            <person name="Lajus A."/>
            <person name="Rouy Z."/>
            <person name="Martinez-Vaz B."/>
            <person name="Tiffin P."/>
            <person name="Young N.D."/>
            <person name="Sadowsky M.J."/>
        </authorList>
    </citation>
    <scope>NUCLEOTIDE SEQUENCE</scope>
    <source>
        <strain evidence="1">M1</strain>
    </source>
</reference>
<dbReference type="AlphaFoldDB" id="A0A6G1WRK8"/>
<protein>
    <submittedName>
        <fullName evidence="1">Uncharacterized protein</fullName>
    </submittedName>
</protein>